<proteinExistence type="predicted"/>
<gene>
    <name evidence="2" type="ORF">ASPCADRAFT_206416</name>
</gene>
<evidence type="ECO:0000313" key="2">
    <source>
        <dbReference type="EMBL" id="OOF97647.1"/>
    </source>
</evidence>
<protein>
    <submittedName>
        <fullName evidence="2">Uncharacterized protein</fullName>
    </submittedName>
</protein>
<dbReference type="EMBL" id="KV907497">
    <property type="protein sequence ID" value="OOF97647.1"/>
    <property type="molecule type" value="Genomic_DNA"/>
</dbReference>
<dbReference type="Proteomes" id="UP000188318">
    <property type="component" value="Unassembled WGS sequence"/>
</dbReference>
<dbReference type="OMA" id="NLVWPAI"/>
<accession>A0A1R3RT56</accession>
<dbReference type="OrthoDB" id="5343483at2759"/>
<organism evidence="2 3">
    <name type="scientific">Aspergillus carbonarius (strain ITEM 5010)</name>
    <dbReference type="NCBI Taxonomy" id="602072"/>
    <lineage>
        <taxon>Eukaryota</taxon>
        <taxon>Fungi</taxon>
        <taxon>Dikarya</taxon>
        <taxon>Ascomycota</taxon>
        <taxon>Pezizomycotina</taxon>
        <taxon>Eurotiomycetes</taxon>
        <taxon>Eurotiomycetidae</taxon>
        <taxon>Eurotiales</taxon>
        <taxon>Aspergillaceae</taxon>
        <taxon>Aspergillus</taxon>
        <taxon>Aspergillus subgen. Circumdati</taxon>
    </lineage>
</organism>
<dbReference type="VEuPathDB" id="FungiDB:ASPCADRAFT_206416"/>
<reference evidence="3" key="1">
    <citation type="journal article" date="2017" name="Genome Biol.">
        <title>Comparative genomics reveals high biological diversity and specific adaptations in the industrially and medically important fungal genus Aspergillus.</title>
        <authorList>
            <person name="de Vries R.P."/>
            <person name="Riley R."/>
            <person name="Wiebenga A."/>
            <person name="Aguilar-Osorio G."/>
            <person name="Amillis S."/>
            <person name="Uchima C.A."/>
            <person name="Anderluh G."/>
            <person name="Asadollahi M."/>
            <person name="Askin M."/>
            <person name="Barry K."/>
            <person name="Battaglia E."/>
            <person name="Bayram O."/>
            <person name="Benocci T."/>
            <person name="Braus-Stromeyer S.A."/>
            <person name="Caldana C."/>
            <person name="Canovas D."/>
            <person name="Cerqueira G.C."/>
            <person name="Chen F."/>
            <person name="Chen W."/>
            <person name="Choi C."/>
            <person name="Clum A."/>
            <person name="Dos Santos R.A."/>
            <person name="Damasio A.R."/>
            <person name="Diallinas G."/>
            <person name="Emri T."/>
            <person name="Fekete E."/>
            <person name="Flipphi M."/>
            <person name="Freyberg S."/>
            <person name="Gallo A."/>
            <person name="Gournas C."/>
            <person name="Habgood R."/>
            <person name="Hainaut M."/>
            <person name="Harispe M.L."/>
            <person name="Henrissat B."/>
            <person name="Hilden K.S."/>
            <person name="Hope R."/>
            <person name="Hossain A."/>
            <person name="Karabika E."/>
            <person name="Karaffa L."/>
            <person name="Karanyi Z."/>
            <person name="Krasevec N."/>
            <person name="Kuo A."/>
            <person name="Kusch H."/>
            <person name="LaButti K."/>
            <person name="Lagendijk E.L."/>
            <person name="Lapidus A."/>
            <person name="Levasseur A."/>
            <person name="Lindquist E."/>
            <person name="Lipzen A."/>
            <person name="Logrieco A.F."/>
            <person name="MacCabe A."/>
            <person name="Maekelae M.R."/>
            <person name="Malavazi I."/>
            <person name="Melin P."/>
            <person name="Meyer V."/>
            <person name="Mielnichuk N."/>
            <person name="Miskei M."/>
            <person name="Molnar A.P."/>
            <person name="Mule G."/>
            <person name="Ngan C.Y."/>
            <person name="Orejas M."/>
            <person name="Orosz E."/>
            <person name="Ouedraogo J.P."/>
            <person name="Overkamp K.M."/>
            <person name="Park H.-S."/>
            <person name="Perrone G."/>
            <person name="Piumi F."/>
            <person name="Punt P.J."/>
            <person name="Ram A.F."/>
            <person name="Ramon A."/>
            <person name="Rauscher S."/>
            <person name="Record E."/>
            <person name="Riano-Pachon D.M."/>
            <person name="Robert V."/>
            <person name="Roehrig J."/>
            <person name="Ruller R."/>
            <person name="Salamov A."/>
            <person name="Salih N.S."/>
            <person name="Samson R.A."/>
            <person name="Sandor E."/>
            <person name="Sanguinetti M."/>
            <person name="Schuetze T."/>
            <person name="Sepcic K."/>
            <person name="Shelest E."/>
            <person name="Sherlock G."/>
            <person name="Sophianopoulou V."/>
            <person name="Squina F.M."/>
            <person name="Sun H."/>
            <person name="Susca A."/>
            <person name="Todd R.B."/>
            <person name="Tsang A."/>
            <person name="Unkles S.E."/>
            <person name="van de Wiele N."/>
            <person name="van Rossen-Uffink D."/>
            <person name="Oliveira J.V."/>
            <person name="Vesth T.C."/>
            <person name="Visser J."/>
            <person name="Yu J.-H."/>
            <person name="Zhou M."/>
            <person name="Andersen M.R."/>
            <person name="Archer D.B."/>
            <person name="Baker S.E."/>
            <person name="Benoit I."/>
            <person name="Brakhage A.A."/>
            <person name="Braus G.H."/>
            <person name="Fischer R."/>
            <person name="Frisvad J.C."/>
            <person name="Goldman G.H."/>
            <person name="Houbraken J."/>
            <person name="Oakley B."/>
            <person name="Pocsi I."/>
            <person name="Scazzocchio C."/>
            <person name="Seiboth B."/>
            <person name="vanKuyk P.A."/>
            <person name="Wortman J."/>
            <person name="Dyer P.S."/>
            <person name="Grigoriev I.V."/>
        </authorList>
    </citation>
    <scope>NUCLEOTIDE SEQUENCE [LARGE SCALE GENOMIC DNA]</scope>
    <source>
        <strain evidence="3">ITEM 5010</strain>
    </source>
</reference>
<feature type="compositionally biased region" description="Basic residues" evidence="1">
    <location>
        <begin position="313"/>
        <end position="322"/>
    </location>
</feature>
<name>A0A1R3RT56_ASPC5</name>
<feature type="region of interest" description="Disordered" evidence="1">
    <location>
        <begin position="282"/>
        <end position="322"/>
    </location>
</feature>
<keyword evidence="3" id="KW-1185">Reference proteome</keyword>
<evidence type="ECO:0000313" key="3">
    <source>
        <dbReference type="Proteomes" id="UP000188318"/>
    </source>
</evidence>
<dbReference type="AlphaFoldDB" id="A0A1R3RT56"/>
<sequence length="322" mass="37348">MAIDLEPKTFRDLVCKHTDFLVNPLQWTSRHLDLVGSRFEDVTLIPADGDLTTSTSSDTHRQAPNDAETLARHIFPDIKRRSLIKILVGRDRMFAKYSKGTSLWFQGRRVHRPRYLVFHPRKESFGHDDSTSPSFVGYVHYTNVVGDRRRQFEPCLGPRGIDNEPGWQLCLKRVAQTTPKDWTDDPYFMCHLLALAQYQEDKLALSEPTTYTSRLLVTHAHEQEYIFLYEADISTELLDGLWNPKDATSPMKWPTIRREKIPYEPYNTFSSRLVAELIAPRHSPSHSPITSSSSPSSVIRHGRKRLYREERRGKSKIRRLSK</sequence>
<evidence type="ECO:0000256" key="1">
    <source>
        <dbReference type="SAM" id="MobiDB-lite"/>
    </source>
</evidence>
<feature type="compositionally biased region" description="Low complexity" evidence="1">
    <location>
        <begin position="285"/>
        <end position="297"/>
    </location>
</feature>